<dbReference type="Pfam" id="PF12685">
    <property type="entry name" value="SpoIIIAH"/>
    <property type="match status" value="1"/>
</dbReference>
<name>A0A238ZTY9_9FIRM</name>
<keyword evidence="2" id="KW-1133">Transmembrane helix</keyword>
<evidence type="ECO:0000313" key="4">
    <source>
        <dbReference type="Proteomes" id="UP000198304"/>
    </source>
</evidence>
<sequence>MKFSKVGRKNFVIFSLVMMLGLIGYINYNLNKQSLLQTSSELEQYRMTMLEESGVLTDLLDDEDAVMTEELNPEEMDTEKKDAEEGTEDLSEDLAEEQFDNSLIVDSRDYNEVVGLVQETNAQITENITNKEAMKSSIYFIESKLERDKKRSEMVSQLNDIINNQLTNEEIRNQALTVKMDMISSTEKEVLIENMITAKGFNDTIVYLSDNTINVVVNSDELTEEDVAKIVDVIRRETDISMDGITIMNKK</sequence>
<dbReference type="OrthoDB" id="1707181at2"/>
<reference evidence="3 4" key="1">
    <citation type="submission" date="2017-06" db="EMBL/GenBank/DDBJ databases">
        <authorList>
            <person name="Kim H.J."/>
            <person name="Triplett B.A."/>
        </authorList>
    </citation>
    <scope>NUCLEOTIDE SEQUENCE [LARGE SCALE GENOMIC DNA]</scope>
    <source>
        <strain evidence="3 4">SCA</strain>
    </source>
</reference>
<keyword evidence="4" id="KW-1185">Reference proteome</keyword>
<evidence type="ECO:0000256" key="1">
    <source>
        <dbReference type="SAM" id="MobiDB-lite"/>
    </source>
</evidence>
<keyword evidence="2" id="KW-0472">Membrane</keyword>
<feature type="transmembrane region" description="Helical" evidence="2">
    <location>
        <begin position="12"/>
        <end position="30"/>
    </location>
</feature>
<proteinExistence type="predicted"/>
<dbReference type="InterPro" id="IPR038503">
    <property type="entry name" value="SpoIIIAH_sf"/>
</dbReference>
<feature type="region of interest" description="Disordered" evidence="1">
    <location>
        <begin position="69"/>
        <end position="91"/>
    </location>
</feature>
<dbReference type="RefSeq" id="WP_089280912.1">
    <property type="nucleotide sequence ID" value="NZ_FZOJ01000001.1"/>
</dbReference>
<organism evidence="3 4">
    <name type="scientific">Anaerovirgula multivorans</name>
    <dbReference type="NCBI Taxonomy" id="312168"/>
    <lineage>
        <taxon>Bacteria</taxon>
        <taxon>Bacillati</taxon>
        <taxon>Bacillota</taxon>
        <taxon>Clostridia</taxon>
        <taxon>Peptostreptococcales</taxon>
        <taxon>Natronincolaceae</taxon>
        <taxon>Anaerovirgula</taxon>
    </lineage>
</organism>
<dbReference type="Gene3D" id="1.10.287.4300">
    <property type="entry name" value="Stage III sporulation protein AH-like"/>
    <property type="match status" value="1"/>
</dbReference>
<evidence type="ECO:0000256" key="2">
    <source>
        <dbReference type="SAM" id="Phobius"/>
    </source>
</evidence>
<evidence type="ECO:0000313" key="3">
    <source>
        <dbReference type="EMBL" id="SNR86805.1"/>
    </source>
</evidence>
<dbReference type="InterPro" id="IPR024232">
    <property type="entry name" value="SpoIIIAH"/>
</dbReference>
<dbReference type="AlphaFoldDB" id="A0A238ZTY9"/>
<accession>A0A238ZTY9</accession>
<keyword evidence="2" id="KW-0812">Transmembrane</keyword>
<gene>
    <name evidence="3" type="ORF">SAMN05446037_1001116</name>
</gene>
<dbReference type="EMBL" id="FZOJ01000001">
    <property type="protein sequence ID" value="SNR86805.1"/>
    <property type="molecule type" value="Genomic_DNA"/>
</dbReference>
<dbReference type="Proteomes" id="UP000198304">
    <property type="component" value="Unassembled WGS sequence"/>
</dbReference>
<protein>
    <submittedName>
        <fullName evidence="3">Stage III sporulation protein AH</fullName>
    </submittedName>
</protein>